<organism evidence="1 2">
    <name type="scientific">Streptosporangium nondiastaticum</name>
    <dbReference type="NCBI Taxonomy" id="35764"/>
    <lineage>
        <taxon>Bacteria</taxon>
        <taxon>Bacillati</taxon>
        <taxon>Actinomycetota</taxon>
        <taxon>Actinomycetes</taxon>
        <taxon>Streptosporangiales</taxon>
        <taxon>Streptosporangiaceae</taxon>
        <taxon>Streptosporangium</taxon>
    </lineage>
</organism>
<proteinExistence type="predicted"/>
<comment type="caution">
    <text evidence="1">The sequence shown here is derived from an EMBL/GenBank/DDBJ whole genome shotgun (WGS) entry which is preliminary data.</text>
</comment>
<evidence type="ECO:0000313" key="2">
    <source>
        <dbReference type="Proteomes" id="UP000242427"/>
    </source>
</evidence>
<keyword evidence="2" id="KW-1185">Reference proteome</keyword>
<reference evidence="1 2" key="1">
    <citation type="submission" date="2018-03" db="EMBL/GenBank/DDBJ databases">
        <title>Chitinolytic properties of Streptosporangium nondiastaticum TBG75A20.</title>
        <authorList>
            <person name="Gayathri V."/>
            <person name="Shiburaj S."/>
        </authorList>
    </citation>
    <scope>NUCLEOTIDE SEQUENCE [LARGE SCALE GENOMIC DNA]</scope>
    <source>
        <strain evidence="1 2">TBG75A20</strain>
    </source>
</reference>
<name>A0A9X7JPZ0_9ACTN</name>
<sequence length="124" mass="13622">MTGVDFQACTYAKSYAGNAQFGVKVRNTGSRQVAVAVWVEYWMTAHRYDCSTPFPQDHVVIAPGTTWSSQLRNCIRGLKGETRRVQAYAGVSEEGGNPRYARLTPSRGIDVYADGRAVPVPYTG</sequence>
<protein>
    <submittedName>
        <fullName evidence="1">Uncharacterized protein</fullName>
    </submittedName>
</protein>
<dbReference type="AlphaFoldDB" id="A0A9X7JPZ0"/>
<accession>A0A9X7JPZ0</accession>
<evidence type="ECO:0000313" key="1">
    <source>
        <dbReference type="EMBL" id="PSJ27752.1"/>
    </source>
</evidence>
<dbReference type="Proteomes" id="UP000242427">
    <property type="component" value="Unassembled WGS sequence"/>
</dbReference>
<dbReference type="EMBL" id="PXWG01000036">
    <property type="protein sequence ID" value="PSJ27752.1"/>
    <property type="molecule type" value="Genomic_DNA"/>
</dbReference>
<gene>
    <name evidence="1" type="ORF">B7P34_16020</name>
</gene>